<feature type="compositionally biased region" description="Polar residues" evidence="1">
    <location>
        <begin position="368"/>
        <end position="377"/>
    </location>
</feature>
<dbReference type="Pfam" id="PF13620">
    <property type="entry name" value="CarboxypepD_reg"/>
    <property type="match status" value="1"/>
</dbReference>
<proteinExistence type="predicted"/>
<gene>
    <name evidence="2" type="ORF">ACFQ1Q_07265</name>
</gene>
<evidence type="ECO:0000256" key="1">
    <source>
        <dbReference type="SAM" id="MobiDB-lite"/>
    </source>
</evidence>
<dbReference type="EMBL" id="JBHTJL010000009">
    <property type="protein sequence ID" value="MFD1063041.1"/>
    <property type="molecule type" value="Genomic_DNA"/>
</dbReference>
<dbReference type="Gene3D" id="2.60.40.1120">
    <property type="entry name" value="Carboxypeptidase-like, regulatory domain"/>
    <property type="match status" value="1"/>
</dbReference>
<dbReference type="SUPFAM" id="SSF49464">
    <property type="entry name" value="Carboxypeptidase regulatory domain-like"/>
    <property type="match status" value="1"/>
</dbReference>
<protein>
    <submittedName>
        <fullName evidence="2">Carboxypeptidase regulatory-like domain-containing protein</fullName>
    </submittedName>
</protein>
<evidence type="ECO:0000313" key="3">
    <source>
        <dbReference type="Proteomes" id="UP001597013"/>
    </source>
</evidence>
<dbReference type="RefSeq" id="WP_386129439.1">
    <property type="nucleotide sequence ID" value="NZ_JBHTJL010000009.1"/>
</dbReference>
<dbReference type="SUPFAM" id="SSF56935">
    <property type="entry name" value="Porins"/>
    <property type="match status" value="1"/>
</dbReference>
<keyword evidence="3" id="KW-1185">Reference proteome</keyword>
<comment type="caution">
    <text evidence="2">The sequence shown here is derived from an EMBL/GenBank/DDBJ whole genome shotgun (WGS) entry which is preliminary data.</text>
</comment>
<dbReference type="Proteomes" id="UP001597013">
    <property type="component" value="Unassembled WGS sequence"/>
</dbReference>
<reference evidence="3" key="1">
    <citation type="journal article" date="2019" name="Int. J. Syst. Evol. Microbiol.">
        <title>The Global Catalogue of Microorganisms (GCM) 10K type strain sequencing project: providing services to taxonomists for standard genome sequencing and annotation.</title>
        <authorList>
            <consortium name="The Broad Institute Genomics Platform"/>
            <consortium name="The Broad Institute Genome Sequencing Center for Infectious Disease"/>
            <person name="Wu L."/>
            <person name="Ma J."/>
        </authorList>
    </citation>
    <scope>NUCLEOTIDE SEQUENCE [LARGE SCALE GENOMIC DNA]</scope>
    <source>
        <strain evidence="3">CCUG 62215</strain>
    </source>
</reference>
<dbReference type="InterPro" id="IPR037066">
    <property type="entry name" value="Plug_dom_sf"/>
</dbReference>
<dbReference type="Gene3D" id="2.170.130.10">
    <property type="entry name" value="TonB-dependent receptor, plug domain"/>
    <property type="match status" value="1"/>
</dbReference>
<name>A0ABW3N9T8_9FLAO</name>
<sequence>MKKILTLLAIIVVLSSYSQVKMSGVVKDSIGQPLELANVIAINQESKALESYGITDAKGEYKLALGKNGKYKVQVTYIGMKTIDLIVDTKEADIKKDFIMALDNALDAIELTYEMPVTIKGDTIVYNADSFKNGSERKLGDVLEKLPGVEINDQGQIEVEGNRVQKITVNGKDFFDGDSKLATQNIPSNAVDKIEVLRNFSEVGQLRSVQNNQNNVAINIKLKEGKENFWFGDITAGVGTAPAPNDQLYLVQPKLFYYSPKYSVNVIGDINNIGEPALSNRDVRNFGGGFRSPSRDSGTNLNLGNNGLQGLTNSQNALTVESKLLATNFSYSPNKSLDLSGFLIYNTTRLSTKEINFLEYIQVEDDPNTSIDESNIPPNERTENDGREASDQFLAKLSASYKPNVNNQLDYDVLTRTSRDEERQIENSSIIGTTSQVEDQTPFSINQNLNYYYTLNENNIFALEAQHLLSRENPFYNAILNNDPTNNDNGIDDDPNTIDEDAYDETAEQLGLDRSLDFYNIGQTELVKSNQLDAKLDYYNILNAKSNISFTFGTILSRQDYDSNIFQFLDLNDSSNTQDANPTINDLDGNPLNGFNDTQYNFSDIYVGTRYNVRTGKFTFRPGVSVHAYGNQNMQFGATTEENFFRILPEFEARVQFKKSESLQFNYRMSNQFTDVTNLARGLVLNNFDNLSFGNANLQNGLSHNLSLFYRSFNLFNNTNVIGRVSYTKNIDQIRSLTNFENVITTSTFFNSQFADENFTAFGRWQKRWGKIQGAITTNFNYSLRNQFIQGRQSENESFTQSYRPEIRTNFREAPNVRLRYQYSVTDNNQGTRSTKFIVNEPSVRFDAYIWDSLTFVTDYSYRSQDNGTETISNQVWDARIGYRKNRDAKWEYEIRASNILDIDSNVTNNVGNFSAFTSETFIQPRFITFRAVYTL</sequence>
<dbReference type="InterPro" id="IPR008969">
    <property type="entry name" value="CarboxyPept-like_regulatory"/>
</dbReference>
<accession>A0ABW3N9T8</accession>
<organism evidence="2 3">
    <name type="scientific">Winogradskyella litorisediminis</name>
    <dbReference type="NCBI Taxonomy" id="1156618"/>
    <lineage>
        <taxon>Bacteria</taxon>
        <taxon>Pseudomonadati</taxon>
        <taxon>Bacteroidota</taxon>
        <taxon>Flavobacteriia</taxon>
        <taxon>Flavobacteriales</taxon>
        <taxon>Flavobacteriaceae</taxon>
        <taxon>Winogradskyella</taxon>
    </lineage>
</organism>
<feature type="region of interest" description="Disordered" evidence="1">
    <location>
        <begin position="367"/>
        <end position="387"/>
    </location>
</feature>
<evidence type="ECO:0000313" key="2">
    <source>
        <dbReference type="EMBL" id="MFD1063041.1"/>
    </source>
</evidence>